<dbReference type="Gene3D" id="3.40.630.30">
    <property type="match status" value="1"/>
</dbReference>
<name>A0A2S1SIT7_9FLAO</name>
<dbReference type="KEGG" id="fpal:HYN49_10670"/>
<sequence>MAPHNIIIRFAEKQDLSSYIGLRKFSLRESPFAFSDSWEDEVSKTPESYESEIVAVPSEHFTLVAFTPENECIGFISCTRDKRKKARHRALLHSLYVLPGYRGNSIGKRLIGESRKIISAVPDVEQLQLWVLLSGEDSAIGFYEKAGFEEMGGVFKDDLKINGKYVDAVCMVMHL</sequence>
<dbReference type="OrthoDB" id="9800604at2"/>
<dbReference type="CDD" id="cd04301">
    <property type="entry name" value="NAT_SF"/>
    <property type="match status" value="1"/>
</dbReference>
<dbReference type="Pfam" id="PF00583">
    <property type="entry name" value="Acetyltransf_1"/>
    <property type="match status" value="1"/>
</dbReference>
<accession>A0A2S1SIT7</accession>
<organism evidence="2 3">
    <name type="scientific">Flavobacterium pallidum</name>
    <dbReference type="NCBI Taxonomy" id="2172098"/>
    <lineage>
        <taxon>Bacteria</taxon>
        <taxon>Pseudomonadati</taxon>
        <taxon>Bacteroidota</taxon>
        <taxon>Flavobacteriia</taxon>
        <taxon>Flavobacteriales</taxon>
        <taxon>Flavobacteriaceae</taxon>
        <taxon>Flavobacterium</taxon>
    </lineage>
</organism>
<proteinExistence type="predicted"/>
<dbReference type="PROSITE" id="PS51186">
    <property type="entry name" value="GNAT"/>
    <property type="match status" value="1"/>
</dbReference>
<dbReference type="Proteomes" id="UP000244937">
    <property type="component" value="Chromosome"/>
</dbReference>
<keyword evidence="3" id="KW-1185">Reference proteome</keyword>
<evidence type="ECO:0000259" key="1">
    <source>
        <dbReference type="PROSITE" id="PS51186"/>
    </source>
</evidence>
<dbReference type="InterPro" id="IPR016181">
    <property type="entry name" value="Acyl_CoA_acyltransferase"/>
</dbReference>
<reference evidence="2 3" key="1">
    <citation type="submission" date="2018-05" db="EMBL/GenBank/DDBJ databases">
        <title>Genome sequencing of Flavobacterium sp. HYN0049.</title>
        <authorList>
            <person name="Yi H."/>
            <person name="Baek C."/>
        </authorList>
    </citation>
    <scope>NUCLEOTIDE SEQUENCE [LARGE SCALE GENOMIC DNA]</scope>
    <source>
        <strain evidence="2 3">HYN0049</strain>
    </source>
</reference>
<protein>
    <recommendedName>
        <fullName evidence="1">N-acetyltransferase domain-containing protein</fullName>
    </recommendedName>
</protein>
<dbReference type="InterPro" id="IPR000182">
    <property type="entry name" value="GNAT_dom"/>
</dbReference>
<dbReference type="GO" id="GO:0016747">
    <property type="term" value="F:acyltransferase activity, transferring groups other than amino-acyl groups"/>
    <property type="evidence" value="ECO:0007669"/>
    <property type="project" value="InterPro"/>
</dbReference>
<evidence type="ECO:0000313" key="2">
    <source>
        <dbReference type="EMBL" id="AWI26326.1"/>
    </source>
</evidence>
<dbReference type="SUPFAM" id="SSF55729">
    <property type="entry name" value="Acyl-CoA N-acyltransferases (Nat)"/>
    <property type="match status" value="1"/>
</dbReference>
<feature type="domain" description="N-acetyltransferase" evidence="1">
    <location>
        <begin position="6"/>
        <end position="175"/>
    </location>
</feature>
<evidence type="ECO:0000313" key="3">
    <source>
        <dbReference type="Proteomes" id="UP000244937"/>
    </source>
</evidence>
<dbReference type="EMBL" id="CP029187">
    <property type="protein sequence ID" value="AWI26326.1"/>
    <property type="molecule type" value="Genomic_DNA"/>
</dbReference>
<gene>
    <name evidence="2" type="ORF">HYN49_10670</name>
</gene>
<dbReference type="RefSeq" id="WP_108904104.1">
    <property type="nucleotide sequence ID" value="NZ_CP029187.1"/>
</dbReference>
<dbReference type="AlphaFoldDB" id="A0A2S1SIT7"/>